<comment type="caution">
    <text evidence="1">The sequence shown here is derived from an EMBL/GenBank/DDBJ whole genome shotgun (WGS) entry which is preliminary data.</text>
</comment>
<organism evidence="1 2">
    <name type="scientific">Dreissena polymorpha</name>
    <name type="common">Zebra mussel</name>
    <name type="synonym">Mytilus polymorpha</name>
    <dbReference type="NCBI Taxonomy" id="45954"/>
    <lineage>
        <taxon>Eukaryota</taxon>
        <taxon>Metazoa</taxon>
        <taxon>Spiralia</taxon>
        <taxon>Lophotrochozoa</taxon>
        <taxon>Mollusca</taxon>
        <taxon>Bivalvia</taxon>
        <taxon>Autobranchia</taxon>
        <taxon>Heteroconchia</taxon>
        <taxon>Euheterodonta</taxon>
        <taxon>Imparidentia</taxon>
        <taxon>Neoheterodontei</taxon>
        <taxon>Myida</taxon>
        <taxon>Dreissenoidea</taxon>
        <taxon>Dreissenidae</taxon>
        <taxon>Dreissena</taxon>
    </lineage>
</organism>
<evidence type="ECO:0000313" key="2">
    <source>
        <dbReference type="Proteomes" id="UP000828390"/>
    </source>
</evidence>
<dbReference type="EMBL" id="JAIWYP010000014">
    <property type="protein sequence ID" value="KAH3710213.1"/>
    <property type="molecule type" value="Genomic_DNA"/>
</dbReference>
<gene>
    <name evidence="1" type="ORF">DPMN_069684</name>
</gene>
<reference evidence="1" key="1">
    <citation type="journal article" date="2019" name="bioRxiv">
        <title>The Genome of the Zebra Mussel, Dreissena polymorpha: A Resource for Invasive Species Research.</title>
        <authorList>
            <person name="McCartney M.A."/>
            <person name="Auch B."/>
            <person name="Kono T."/>
            <person name="Mallez S."/>
            <person name="Zhang Y."/>
            <person name="Obille A."/>
            <person name="Becker A."/>
            <person name="Abrahante J.E."/>
            <person name="Garbe J."/>
            <person name="Badalamenti J.P."/>
            <person name="Herman A."/>
            <person name="Mangelson H."/>
            <person name="Liachko I."/>
            <person name="Sullivan S."/>
            <person name="Sone E.D."/>
            <person name="Koren S."/>
            <person name="Silverstein K.A.T."/>
            <person name="Beckman K.B."/>
            <person name="Gohl D.M."/>
        </authorList>
    </citation>
    <scope>NUCLEOTIDE SEQUENCE</scope>
    <source>
        <strain evidence="1">Duluth1</strain>
        <tissue evidence="1">Whole animal</tissue>
    </source>
</reference>
<dbReference type="AlphaFoldDB" id="A0A9D3YZH1"/>
<reference evidence="1" key="2">
    <citation type="submission" date="2020-11" db="EMBL/GenBank/DDBJ databases">
        <authorList>
            <person name="McCartney M.A."/>
            <person name="Auch B."/>
            <person name="Kono T."/>
            <person name="Mallez S."/>
            <person name="Becker A."/>
            <person name="Gohl D.M."/>
            <person name="Silverstein K.A.T."/>
            <person name="Koren S."/>
            <person name="Bechman K.B."/>
            <person name="Herman A."/>
            <person name="Abrahante J.E."/>
            <person name="Garbe J."/>
        </authorList>
    </citation>
    <scope>NUCLEOTIDE SEQUENCE</scope>
    <source>
        <strain evidence="1">Duluth1</strain>
        <tissue evidence="1">Whole animal</tissue>
    </source>
</reference>
<evidence type="ECO:0000313" key="1">
    <source>
        <dbReference type="EMBL" id="KAH3710213.1"/>
    </source>
</evidence>
<keyword evidence="2" id="KW-1185">Reference proteome</keyword>
<protein>
    <submittedName>
        <fullName evidence="1">Uncharacterized protein</fullName>
    </submittedName>
</protein>
<name>A0A9D3YZH1_DREPO</name>
<proteinExistence type="predicted"/>
<dbReference type="Proteomes" id="UP000828390">
    <property type="component" value="Unassembled WGS sequence"/>
</dbReference>
<sequence length="71" mass="8020">MHQKTRQLDFGVLGDSLCALGNGVFGEFTHLRLILGIWSPGMRVERTVGQTYLNRPVLLDSSRRRAQHLAE</sequence>
<accession>A0A9D3YZH1</accession>